<dbReference type="InterPro" id="IPR029058">
    <property type="entry name" value="AB_hydrolase_fold"/>
</dbReference>
<name>A0AAI8YJS4_9PEZI</name>
<dbReference type="EMBL" id="CAUWAG010000013">
    <property type="protein sequence ID" value="CAJ2509856.1"/>
    <property type="molecule type" value="Genomic_DNA"/>
</dbReference>
<evidence type="ECO:0000256" key="2">
    <source>
        <dbReference type="SAM" id="MobiDB-lite"/>
    </source>
</evidence>
<dbReference type="PANTHER" id="PTHR48081">
    <property type="entry name" value="AB HYDROLASE SUPERFAMILY PROTEIN C4A8.06C"/>
    <property type="match status" value="1"/>
</dbReference>
<organism evidence="4 5">
    <name type="scientific">Anthostomella pinea</name>
    <dbReference type="NCBI Taxonomy" id="933095"/>
    <lineage>
        <taxon>Eukaryota</taxon>
        <taxon>Fungi</taxon>
        <taxon>Dikarya</taxon>
        <taxon>Ascomycota</taxon>
        <taxon>Pezizomycotina</taxon>
        <taxon>Sordariomycetes</taxon>
        <taxon>Xylariomycetidae</taxon>
        <taxon>Xylariales</taxon>
        <taxon>Xylariaceae</taxon>
        <taxon>Anthostomella</taxon>
    </lineage>
</organism>
<accession>A0AAI8YJS4</accession>
<feature type="domain" description="Alpha/beta hydrolase fold-3" evidence="3">
    <location>
        <begin position="132"/>
        <end position="353"/>
    </location>
</feature>
<keyword evidence="1" id="KW-0378">Hydrolase</keyword>
<evidence type="ECO:0000259" key="3">
    <source>
        <dbReference type="Pfam" id="PF07859"/>
    </source>
</evidence>
<dbReference type="AlphaFoldDB" id="A0AAI8YJS4"/>
<keyword evidence="5" id="KW-1185">Reference proteome</keyword>
<evidence type="ECO:0000313" key="5">
    <source>
        <dbReference type="Proteomes" id="UP001295740"/>
    </source>
</evidence>
<dbReference type="GO" id="GO:0016787">
    <property type="term" value="F:hydrolase activity"/>
    <property type="evidence" value="ECO:0007669"/>
    <property type="project" value="UniProtKB-KW"/>
</dbReference>
<dbReference type="Gene3D" id="3.40.50.1820">
    <property type="entry name" value="alpha/beta hydrolase"/>
    <property type="match status" value="1"/>
</dbReference>
<dbReference type="Pfam" id="PF07859">
    <property type="entry name" value="Abhydrolase_3"/>
    <property type="match status" value="1"/>
</dbReference>
<evidence type="ECO:0000313" key="4">
    <source>
        <dbReference type="EMBL" id="CAJ2509856.1"/>
    </source>
</evidence>
<sequence length="406" mass="45163">MTGDKDGSVYIVQTQMQHQTIQEAASSSPIPPPPYPKMSAQQRPLDDYDEDLRPAVLEGHRAEVAAGNDWNTVEYQCWIREDGARNQQKSVEKSDAFRYVPDVVKRHPDRGNIDLATVKPKGAEAGPRIPCIFFIHGGIRIGSNRFVGLEREGSKWAKWLNAMTVSVEYGLAPDKKATEQLDNCYDALRHVFAQIKRGAAPFENVDVNKVIVYGASAGGGLALSLAIKWKNEQPNQALRGLFIEAGMLDDRDNTASCKQFKNTPMFNCTLKHLGWAAALGEDRAGKLKESDVKHWEAPAHAEADDLRRMPPTYMFVGSADPLCDENKRMARLLEEANVDVEARIWRGAFHGFFAAVPNAEISIQAVRDGLGWMKRILGVELGEAGYNKMELTRLPKLETYISHTAT</sequence>
<dbReference type="Proteomes" id="UP001295740">
    <property type="component" value="Unassembled WGS sequence"/>
</dbReference>
<gene>
    <name evidence="4" type="ORF">KHLLAP_LOCUS10324</name>
</gene>
<evidence type="ECO:0000256" key="1">
    <source>
        <dbReference type="ARBA" id="ARBA00022801"/>
    </source>
</evidence>
<proteinExistence type="predicted"/>
<protein>
    <submittedName>
        <fullName evidence="4">Uu.00g057560.m01.CDS01</fullName>
    </submittedName>
</protein>
<dbReference type="PANTHER" id="PTHR48081:SF8">
    <property type="entry name" value="ALPHA_BETA HYDROLASE FOLD-3 DOMAIN-CONTAINING PROTEIN-RELATED"/>
    <property type="match status" value="1"/>
</dbReference>
<comment type="caution">
    <text evidence="4">The sequence shown here is derived from an EMBL/GenBank/DDBJ whole genome shotgun (WGS) entry which is preliminary data.</text>
</comment>
<dbReference type="InterPro" id="IPR050300">
    <property type="entry name" value="GDXG_lipolytic_enzyme"/>
</dbReference>
<reference evidence="4" key="1">
    <citation type="submission" date="2023-10" db="EMBL/GenBank/DDBJ databases">
        <authorList>
            <person name="Hackl T."/>
        </authorList>
    </citation>
    <scope>NUCLEOTIDE SEQUENCE</scope>
</reference>
<dbReference type="SUPFAM" id="SSF53474">
    <property type="entry name" value="alpha/beta-Hydrolases"/>
    <property type="match status" value="1"/>
</dbReference>
<feature type="region of interest" description="Disordered" evidence="2">
    <location>
        <begin position="17"/>
        <end position="42"/>
    </location>
</feature>
<dbReference type="InterPro" id="IPR013094">
    <property type="entry name" value="AB_hydrolase_3"/>
</dbReference>